<accession>A0A8S5VER3</accession>
<name>A0A8S5VER3_9CAUD</name>
<reference evidence="1" key="1">
    <citation type="journal article" date="2021" name="Proc. Natl. Acad. Sci. U.S.A.">
        <title>A Catalog of Tens of Thousands of Viruses from Human Metagenomes Reveals Hidden Associations with Chronic Diseases.</title>
        <authorList>
            <person name="Tisza M.J."/>
            <person name="Buck C.B."/>
        </authorList>
    </citation>
    <scope>NUCLEOTIDE SEQUENCE</scope>
    <source>
        <strain evidence="1">CthWs11</strain>
    </source>
</reference>
<organism evidence="1">
    <name type="scientific">Siphoviridae sp. cthWs11</name>
    <dbReference type="NCBI Taxonomy" id="2825616"/>
    <lineage>
        <taxon>Viruses</taxon>
        <taxon>Duplodnaviria</taxon>
        <taxon>Heunggongvirae</taxon>
        <taxon>Uroviricota</taxon>
        <taxon>Caudoviricetes</taxon>
    </lineage>
</organism>
<dbReference type="EMBL" id="BK016251">
    <property type="protein sequence ID" value="DAG05166.1"/>
    <property type="molecule type" value="Genomic_DNA"/>
</dbReference>
<evidence type="ECO:0000313" key="1">
    <source>
        <dbReference type="EMBL" id="DAG05166.1"/>
    </source>
</evidence>
<proteinExistence type="predicted"/>
<sequence length="117" mass="13560">MMTPEQRLKKNQESLESYNWYKAHHICVRCNNAPAVDGLVTCQKCREAMNASNRFRYAALTPEQKAERSAKKKAVREAWQAAGLCTRCGRKREDKQLLTCEHCRKKDKRGGKRTCKQ</sequence>
<protein>
    <submittedName>
        <fullName evidence="1">Nin one binding protein</fullName>
    </submittedName>
</protein>